<feature type="transmembrane region" description="Helical" evidence="7">
    <location>
        <begin position="370"/>
        <end position="390"/>
    </location>
</feature>
<feature type="transmembrane region" description="Helical" evidence="7">
    <location>
        <begin position="105"/>
        <end position="126"/>
    </location>
</feature>
<keyword evidence="4 7" id="KW-0812">Transmembrane</keyword>
<evidence type="ECO:0000313" key="9">
    <source>
        <dbReference type="Proteomes" id="UP000305888"/>
    </source>
</evidence>
<keyword evidence="3" id="KW-1003">Cell membrane</keyword>
<feature type="transmembrane region" description="Helical" evidence="7">
    <location>
        <begin position="67"/>
        <end position="93"/>
    </location>
</feature>
<feature type="transmembrane region" description="Helical" evidence="7">
    <location>
        <begin position="397"/>
        <end position="417"/>
    </location>
</feature>
<dbReference type="RefSeq" id="WP_138572059.1">
    <property type="nucleotide sequence ID" value="NZ_CP040818.1"/>
</dbReference>
<dbReference type="GO" id="GO:0042910">
    <property type="term" value="F:xenobiotic transmembrane transporter activity"/>
    <property type="evidence" value="ECO:0007669"/>
    <property type="project" value="InterPro"/>
</dbReference>
<reference evidence="8 9" key="1">
    <citation type="submission" date="2019-06" db="EMBL/GenBank/DDBJ databases">
        <title>Genome sequence of Rhodobacteraceae bacterium D4M1.</title>
        <authorList>
            <person name="Cao J."/>
        </authorList>
    </citation>
    <scope>NUCLEOTIDE SEQUENCE [LARGE SCALE GENOMIC DNA]</scope>
    <source>
        <strain evidence="8 9">D4M1</strain>
    </source>
</reference>
<protein>
    <submittedName>
        <fullName evidence="8">MATE family efflux transporter</fullName>
    </submittedName>
</protein>
<evidence type="ECO:0000313" key="8">
    <source>
        <dbReference type="EMBL" id="QDL91890.1"/>
    </source>
</evidence>
<sequence length="459" mass="47142">MATTAPAAGPRRGSQEARRRLLDRPLATLFRLCIPGMGATLIQSVLVMVEGAFLGHAGPVPFAAASLVFPCYMLSLMLAGGAIGGAISGAIARALGAGDLRRANVVLRLALLIAASAGLIKTVLILGLGRMLFSLMGGEGPVLDAAVTYSQVLFSGIVLLWLYNMMGAALRGSGDMVRPLMGSFTVVSTHFLCIQALRFAPESWAVPGAAGALVLAYAAGCSFLAVVLSRPGRELRLSAYGWGGLSGAGRLLRAGMLAGGQSTITILYAIVVTAAFGRFGPEWLAGYGIGARLELTVIPIIFGVGGSLMVVSGTLLGAGKAGLAVRTAWTGALLTSVAMGVLGSVLALWPQLWWSLFTTDPDVAAAASAYLGRVSPLYFFFGLGLCLYCASQGLETLAMPVLGAVLRFVIVAGGIALLGGAGGLTPDRLLLLVAVAMTLYGVFVAVGLHFGAWRKLARG</sequence>
<name>A0A5B8FXE9_9RHOB</name>
<keyword evidence="5 7" id="KW-1133">Transmembrane helix</keyword>
<feature type="transmembrane region" description="Helical" evidence="7">
    <location>
        <begin position="251"/>
        <end position="276"/>
    </location>
</feature>
<dbReference type="InterPro" id="IPR052031">
    <property type="entry name" value="Membrane_Transporter-Flippase"/>
</dbReference>
<feature type="transmembrane region" description="Helical" evidence="7">
    <location>
        <begin position="28"/>
        <end position="47"/>
    </location>
</feature>
<accession>A0A5B8FXE9</accession>
<feature type="transmembrane region" description="Helical" evidence="7">
    <location>
        <begin position="328"/>
        <end position="350"/>
    </location>
</feature>
<organism evidence="8 9">
    <name type="scientific">Paroceanicella profunda</name>
    <dbReference type="NCBI Taxonomy" id="2579971"/>
    <lineage>
        <taxon>Bacteria</taxon>
        <taxon>Pseudomonadati</taxon>
        <taxon>Pseudomonadota</taxon>
        <taxon>Alphaproteobacteria</taxon>
        <taxon>Rhodobacterales</taxon>
        <taxon>Paracoccaceae</taxon>
        <taxon>Paroceanicella</taxon>
    </lineage>
</organism>
<evidence type="ECO:0000256" key="5">
    <source>
        <dbReference type="ARBA" id="ARBA00022989"/>
    </source>
</evidence>
<dbReference type="Proteomes" id="UP000305888">
    <property type="component" value="Chromosome"/>
</dbReference>
<evidence type="ECO:0000256" key="7">
    <source>
        <dbReference type="SAM" id="Phobius"/>
    </source>
</evidence>
<evidence type="ECO:0000256" key="3">
    <source>
        <dbReference type="ARBA" id="ARBA00022475"/>
    </source>
</evidence>
<feature type="transmembrane region" description="Helical" evidence="7">
    <location>
        <begin position="429"/>
        <end position="453"/>
    </location>
</feature>
<dbReference type="GO" id="GO:0005886">
    <property type="term" value="C:plasma membrane"/>
    <property type="evidence" value="ECO:0007669"/>
    <property type="project" value="UniProtKB-SubCell"/>
</dbReference>
<dbReference type="InterPro" id="IPR002528">
    <property type="entry name" value="MATE_fam"/>
</dbReference>
<evidence type="ECO:0000256" key="6">
    <source>
        <dbReference type="ARBA" id="ARBA00023136"/>
    </source>
</evidence>
<dbReference type="EMBL" id="CP040818">
    <property type="protein sequence ID" value="QDL91890.1"/>
    <property type="molecule type" value="Genomic_DNA"/>
</dbReference>
<dbReference type="AlphaFoldDB" id="A0A5B8FXE9"/>
<comment type="subcellular location">
    <subcellularLocation>
        <location evidence="1">Cell membrane</location>
        <topology evidence="1">Multi-pass membrane protein</topology>
    </subcellularLocation>
</comment>
<dbReference type="PANTHER" id="PTHR43549:SF3">
    <property type="entry name" value="MULTIDRUG RESISTANCE PROTEIN YPNP-RELATED"/>
    <property type="match status" value="1"/>
</dbReference>
<feature type="transmembrane region" description="Helical" evidence="7">
    <location>
        <begin position="209"/>
        <end position="230"/>
    </location>
</feature>
<keyword evidence="2" id="KW-0813">Transport</keyword>
<keyword evidence="9" id="KW-1185">Reference proteome</keyword>
<dbReference type="GO" id="GO:0015297">
    <property type="term" value="F:antiporter activity"/>
    <property type="evidence" value="ECO:0007669"/>
    <property type="project" value="InterPro"/>
</dbReference>
<keyword evidence="6 7" id="KW-0472">Membrane</keyword>
<feature type="transmembrane region" description="Helical" evidence="7">
    <location>
        <begin position="176"/>
        <end position="197"/>
    </location>
</feature>
<evidence type="ECO:0000256" key="2">
    <source>
        <dbReference type="ARBA" id="ARBA00022448"/>
    </source>
</evidence>
<dbReference type="KEGG" id="ppru:FDP22_08945"/>
<gene>
    <name evidence="8" type="ORF">FDP22_08945</name>
</gene>
<proteinExistence type="predicted"/>
<evidence type="ECO:0000256" key="1">
    <source>
        <dbReference type="ARBA" id="ARBA00004651"/>
    </source>
</evidence>
<feature type="transmembrane region" description="Helical" evidence="7">
    <location>
        <begin position="146"/>
        <end position="164"/>
    </location>
</feature>
<dbReference type="Pfam" id="PF01554">
    <property type="entry name" value="MatE"/>
    <property type="match status" value="2"/>
</dbReference>
<dbReference type="OrthoDB" id="9806302at2"/>
<evidence type="ECO:0000256" key="4">
    <source>
        <dbReference type="ARBA" id="ARBA00022692"/>
    </source>
</evidence>
<dbReference type="PANTHER" id="PTHR43549">
    <property type="entry name" value="MULTIDRUG RESISTANCE PROTEIN YPNP-RELATED"/>
    <property type="match status" value="1"/>
</dbReference>
<feature type="transmembrane region" description="Helical" evidence="7">
    <location>
        <begin position="296"/>
        <end position="316"/>
    </location>
</feature>